<dbReference type="EMBL" id="JASDAP010000008">
    <property type="protein sequence ID" value="KAK1898305.1"/>
    <property type="molecule type" value="Genomic_DNA"/>
</dbReference>
<accession>A0AAD9CA29</accession>
<reference evidence="2" key="1">
    <citation type="submission" date="2023-04" db="EMBL/GenBank/DDBJ databases">
        <title>Chromosome-level genome of Chaenocephalus aceratus.</title>
        <authorList>
            <person name="Park H."/>
        </authorList>
    </citation>
    <scope>NUCLEOTIDE SEQUENCE</scope>
    <source>
        <strain evidence="2">DE</strain>
        <tissue evidence="2">Muscle</tissue>
    </source>
</reference>
<protein>
    <submittedName>
        <fullName evidence="2">L-lysine 23-aminomutase</fullName>
    </submittedName>
</protein>
<dbReference type="AlphaFoldDB" id="A0AAD9CA29"/>
<dbReference type="Proteomes" id="UP001228049">
    <property type="component" value="Unassembled WGS sequence"/>
</dbReference>
<keyword evidence="1" id="KW-0812">Transmembrane</keyword>
<keyword evidence="3" id="KW-1185">Reference proteome</keyword>
<proteinExistence type="predicted"/>
<evidence type="ECO:0000256" key="1">
    <source>
        <dbReference type="SAM" id="Phobius"/>
    </source>
</evidence>
<evidence type="ECO:0000313" key="3">
    <source>
        <dbReference type="Proteomes" id="UP001228049"/>
    </source>
</evidence>
<feature type="transmembrane region" description="Helical" evidence="1">
    <location>
        <begin position="62"/>
        <end position="80"/>
    </location>
</feature>
<sequence>MSLGSFTLRSTDCRMELCCSDFLISTRRGRWLHSVDPTAAVIQSGASLFITLIIIHQYAASVLFYISNNCSMFFIVFVVLSRRMFL</sequence>
<name>A0AAD9CA29_DISEL</name>
<keyword evidence="1" id="KW-0472">Membrane</keyword>
<evidence type="ECO:0000313" key="2">
    <source>
        <dbReference type="EMBL" id="KAK1898305.1"/>
    </source>
</evidence>
<gene>
    <name evidence="2" type="ORF">KUDE01_017829</name>
</gene>
<organism evidence="2 3">
    <name type="scientific">Dissostichus eleginoides</name>
    <name type="common">Patagonian toothfish</name>
    <name type="synonym">Dissostichus amissus</name>
    <dbReference type="NCBI Taxonomy" id="100907"/>
    <lineage>
        <taxon>Eukaryota</taxon>
        <taxon>Metazoa</taxon>
        <taxon>Chordata</taxon>
        <taxon>Craniata</taxon>
        <taxon>Vertebrata</taxon>
        <taxon>Euteleostomi</taxon>
        <taxon>Actinopterygii</taxon>
        <taxon>Neopterygii</taxon>
        <taxon>Teleostei</taxon>
        <taxon>Neoteleostei</taxon>
        <taxon>Acanthomorphata</taxon>
        <taxon>Eupercaria</taxon>
        <taxon>Perciformes</taxon>
        <taxon>Notothenioidei</taxon>
        <taxon>Nototheniidae</taxon>
        <taxon>Dissostichus</taxon>
    </lineage>
</organism>
<comment type="caution">
    <text evidence="2">The sequence shown here is derived from an EMBL/GenBank/DDBJ whole genome shotgun (WGS) entry which is preliminary data.</text>
</comment>
<keyword evidence="1" id="KW-1133">Transmembrane helix</keyword>